<dbReference type="InterPro" id="IPR001878">
    <property type="entry name" value="Znf_CCHC"/>
</dbReference>
<dbReference type="Proteomes" id="UP000652761">
    <property type="component" value="Unassembled WGS sequence"/>
</dbReference>
<accession>A0A843WWN4</accession>
<dbReference type="Gene3D" id="4.10.60.10">
    <property type="entry name" value="Zinc finger, CCHC-type"/>
    <property type="match status" value="1"/>
</dbReference>
<dbReference type="GO" id="GO:0003676">
    <property type="term" value="F:nucleic acid binding"/>
    <property type="evidence" value="ECO:0007669"/>
    <property type="project" value="InterPro"/>
</dbReference>
<proteinExistence type="predicted"/>
<dbReference type="SUPFAM" id="SSF57756">
    <property type="entry name" value="Retrovirus zinc finger-like domains"/>
    <property type="match status" value="1"/>
</dbReference>
<feature type="compositionally biased region" description="Basic residues" evidence="2">
    <location>
        <begin position="78"/>
        <end position="89"/>
    </location>
</feature>
<name>A0A843WWN4_COLES</name>
<evidence type="ECO:0000256" key="2">
    <source>
        <dbReference type="SAM" id="MobiDB-lite"/>
    </source>
</evidence>
<protein>
    <recommendedName>
        <fullName evidence="3">CCHC-type domain-containing protein</fullName>
    </recommendedName>
</protein>
<feature type="domain" description="CCHC-type" evidence="3">
    <location>
        <begin position="53"/>
        <end position="68"/>
    </location>
</feature>
<feature type="region of interest" description="Disordered" evidence="2">
    <location>
        <begin position="60"/>
        <end position="118"/>
    </location>
</feature>
<dbReference type="InterPro" id="IPR036875">
    <property type="entry name" value="Znf_CCHC_sf"/>
</dbReference>
<evidence type="ECO:0000256" key="1">
    <source>
        <dbReference type="PROSITE-ProRule" id="PRU00047"/>
    </source>
</evidence>
<dbReference type="AlphaFoldDB" id="A0A843WWN4"/>
<dbReference type="Pfam" id="PF00098">
    <property type="entry name" value="zf-CCHC"/>
    <property type="match status" value="1"/>
</dbReference>
<keyword evidence="5" id="KW-1185">Reference proteome</keyword>
<keyword evidence="1" id="KW-0479">Metal-binding</keyword>
<sequence length="142" mass="16427">MSDVHWISLKYNFRKFQNTLNPTLSKLQKILKKKKNISRRIQKKERKEKDPVCYECRKPGHLRPDCPKLKKTGQPEKSKKKHKKFKRKAMAAAWENEEATSSESSSSELEKEQDSLGASGSRMLKALKILVNCIITKKGEIV</sequence>
<evidence type="ECO:0000313" key="4">
    <source>
        <dbReference type="EMBL" id="MQM12366.1"/>
    </source>
</evidence>
<reference evidence="4" key="1">
    <citation type="submission" date="2017-07" db="EMBL/GenBank/DDBJ databases">
        <title>Taro Niue Genome Assembly and Annotation.</title>
        <authorList>
            <person name="Atibalentja N."/>
            <person name="Keating K."/>
            <person name="Fields C.J."/>
        </authorList>
    </citation>
    <scope>NUCLEOTIDE SEQUENCE</scope>
    <source>
        <strain evidence="4">Niue_2</strain>
        <tissue evidence="4">Leaf</tissue>
    </source>
</reference>
<keyword evidence="1" id="KW-0862">Zinc</keyword>
<evidence type="ECO:0000259" key="3">
    <source>
        <dbReference type="PROSITE" id="PS50158"/>
    </source>
</evidence>
<gene>
    <name evidence="4" type="ORF">Taro_045284</name>
</gene>
<dbReference type="EMBL" id="NMUH01005286">
    <property type="protein sequence ID" value="MQM12366.1"/>
    <property type="molecule type" value="Genomic_DNA"/>
</dbReference>
<keyword evidence="1" id="KW-0863">Zinc-finger</keyword>
<dbReference type="SMART" id="SM00343">
    <property type="entry name" value="ZnF_C2HC"/>
    <property type="match status" value="1"/>
</dbReference>
<dbReference type="GO" id="GO:0008270">
    <property type="term" value="F:zinc ion binding"/>
    <property type="evidence" value="ECO:0007669"/>
    <property type="project" value="UniProtKB-KW"/>
</dbReference>
<dbReference type="PROSITE" id="PS50158">
    <property type="entry name" value="ZF_CCHC"/>
    <property type="match status" value="1"/>
</dbReference>
<organism evidence="4 5">
    <name type="scientific">Colocasia esculenta</name>
    <name type="common">Wild taro</name>
    <name type="synonym">Arum esculentum</name>
    <dbReference type="NCBI Taxonomy" id="4460"/>
    <lineage>
        <taxon>Eukaryota</taxon>
        <taxon>Viridiplantae</taxon>
        <taxon>Streptophyta</taxon>
        <taxon>Embryophyta</taxon>
        <taxon>Tracheophyta</taxon>
        <taxon>Spermatophyta</taxon>
        <taxon>Magnoliopsida</taxon>
        <taxon>Liliopsida</taxon>
        <taxon>Araceae</taxon>
        <taxon>Aroideae</taxon>
        <taxon>Colocasieae</taxon>
        <taxon>Colocasia</taxon>
    </lineage>
</organism>
<comment type="caution">
    <text evidence="4">The sequence shown here is derived from an EMBL/GenBank/DDBJ whole genome shotgun (WGS) entry which is preliminary data.</text>
</comment>
<evidence type="ECO:0000313" key="5">
    <source>
        <dbReference type="Proteomes" id="UP000652761"/>
    </source>
</evidence>
<dbReference type="OrthoDB" id="3863715at2759"/>
<feature type="compositionally biased region" description="Basic and acidic residues" evidence="2">
    <location>
        <begin position="60"/>
        <end position="77"/>
    </location>
</feature>